<protein>
    <submittedName>
        <fullName evidence="1">NAD(P)H-dependent FMN reductase</fullName>
    </submittedName>
</protein>
<reference evidence="1 2" key="1">
    <citation type="submission" date="2020-08" db="EMBL/GenBank/DDBJ databases">
        <title>Genomic Encyclopedia of Type Strains, Phase IV (KMG-V): Genome sequencing to study the core and pangenomes of soil and plant-associated prokaryotes.</title>
        <authorList>
            <person name="Whitman W."/>
        </authorList>
    </citation>
    <scope>NUCLEOTIDE SEQUENCE [LARGE SCALE GENOMIC DNA]</scope>
    <source>
        <strain evidence="1 2">SEMIA 4059</strain>
    </source>
</reference>
<dbReference type="EMBL" id="JACHBF010000010">
    <property type="protein sequence ID" value="MBB6493278.1"/>
    <property type="molecule type" value="Genomic_DNA"/>
</dbReference>
<name>A0ABR6R2A5_RHITR</name>
<accession>A0ABR6R2A5</accession>
<sequence length="41" mass="4364">MIVLGISGAVRRPSQTTSLVDAITDEVRTHLGADIAGGWIW</sequence>
<comment type="caution">
    <text evidence="1">The sequence shown here is derived from an EMBL/GenBank/DDBJ whole genome shotgun (WGS) entry which is preliminary data.</text>
</comment>
<evidence type="ECO:0000313" key="1">
    <source>
        <dbReference type="EMBL" id="MBB6493278.1"/>
    </source>
</evidence>
<organism evidence="1 2">
    <name type="scientific">Rhizobium tropici</name>
    <dbReference type="NCBI Taxonomy" id="398"/>
    <lineage>
        <taxon>Bacteria</taxon>
        <taxon>Pseudomonadati</taxon>
        <taxon>Pseudomonadota</taxon>
        <taxon>Alphaproteobacteria</taxon>
        <taxon>Hyphomicrobiales</taxon>
        <taxon>Rhizobiaceae</taxon>
        <taxon>Rhizobium/Agrobacterium group</taxon>
        <taxon>Rhizobium</taxon>
    </lineage>
</organism>
<keyword evidence="2" id="KW-1185">Reference proteome</keyword>
<evidence type="ECO:0000313" key="2">
    <source>
        <dbReference type="Proteomes" id="UP000526625"/>
    </source>
</evidence>
<dbReference type="Proteomes" id="UP000526625">
    <property type="component" value="Unassembled WGS sequence"/>
</dbReference>
<proteinExistence type="predicted"/>
<gene>
    <name evidence="1" type="ORF">GGD45_003704</name>
</gene>